<dbReference type="Proteomes" id="UP001172457">
    <property type="component" value="Chromosome 1"/>
</dbReference>
<evidence type="ECO:0000313" key="3">
    <source>
        <dbReference type="Proteomes" id="UP001172457"/>
    </source>
</evidence>
<proteinExistence type="predicted"/>
<feature type="domain" description="Reverse transcriptase" evidence="1">
    <location>
        <begin position="432"/>
        <end position="710"/>
    </location>
</feature>
<dbReference type="InterPro" id="IPR036691">
    <property type="entry name" value="Endo/exonu/phosph_ase_sf"/>
</dbReference>
<dbReference type="PANTHER" id="PTHR33116">
    <property type="entry name" value="REVERSE TRANSCRIPTASE ZINC-BINDING DOMAIN-CONTAINING PROTEIN-RELATED-RELATED"/>
    <property type="match status" value="1"/>
</dbReference>
<accession>A0AA38U857</accession>
<evidence type="ECO:0000313" key="2">
    <source>
        <dbReference type="EMBL" id="KAJ9564278.1"/>
    </source>
</evidence>
<dbReference type="AlphaFoldDB" id="A0AA38U857"/>
<dbReference type="Pfam" id="PF13966">
    <property type="entry name" value="zf-RVT"/>
    <property type="match status" value="1"/>
</dbReference>
<sequence length="1096" mass="124596">MNGMGKEAKRIWIKDMTLSHKVSFLCLQETKTVINSVGLVSSVWGNRNLEFVALDSTGNSSGILTVWDGDLFQVHNSSKMEGFVKVCGLWKGNNTKLGVINVYAPQGVNCKKTLWENITKEMNLEPEVAWVVCGDFNEVRCADERRGSSLDIRGTKIFNDFISNAGLIDLRLGGRRFTWMNADGSKLSKLDRFLLNQNFLDGWPLSNALALPRVLSDHCPILLDTKDVDFGPIPFKLFNSWLNLPEFETLVRERWNDELPGVSNLSKIETLSRKLRHLKTHIKRWSAEIRRKTDAEVTDLKNKIGAIDLLAEVGSIDDSLVKERAELMVNLNELLDMKETATDKIRNAVWDFFNSKFAEQHPIRPVITSSLFKTLSVSQRERLEIPFSEQEVKKAVWNCGSNKAPGPDGFTLEFVRKFWDVVGKDFFEAVKYFEVHQKLNPGSNASFITLIPKLKDPLSLVDYRPINLIGCVNKVISKVLAERLKDVLDSVISNTQTAFVKGRSILDGPLMVNELISWAKKMRKKLLILKVDFAKAFDTLNWNFLDNILSQMGFGDKWRAWMQGVICTAKVSVLVNGSPTKEFSLGKGVRQGDPLAPFLFILAAEGLTVAMKEAQRANIFKGVRFNSMLDDVSIFQFADDAIFVGEWSYRNAKNLLCVLKCFEACSGLKINLSKSSLSGVLVTKEEVKNMARRLNCKEETFPFKYLGLPVGGNMNLLKYWQPLIEKFRKKLSDWKARTLSLGGRSCLCKSVLGALGTYLFSLYKAPKKVINILESLRRKFLWGGTGDKKKICWTKWENVIRDKQCGGLGIGSLRAFNLALLTKWRWREKIESDAFWNKVVRGCNGNARHTNGTINGRGTWHTILGVEKDLEEMGINLSSFLKPKEDGLGWVWELEQNGNYTVRSLRRLIDGVNLPAAEKETDWNRWIPNKTNILIWRTLNNRLPTRDNLLKRGIFLQSPDCPICHSFPECLDHVTTSCSNTRVLHAHLAKWVDWWPINTSAITDFWEKMGQAGGNELHTKVRKVIGAAFISTIWRHRNNKVFKGTFKKDEELVRDIQFTAFNWIRCRKKGCNILNWEAWICNPVNAVNSCISLVAR</sequence>
<protein>
    <recommendedName>
        <fullName evidence="1">Reverse transcriptase domain-containing protein</fullName>
    </recommendedName>
</protein>
<dbReference type="PROSITE" id="PS50878">
    <property type="entry name" value="RT_POL"/>
    <property type="match status" value="1"/>
</dbReference>
<dbReference type="EMBL" id="JARYMX010000001">
    <property type="protein sequence ID" value="KAJ9564278.1"/>
    <property type="molecule type" value="Genomic_DNA"/>
</dbReference>
<dbReference type="Pfam" id="PF00078">
    <property type="entry name" value="RVT_1"/>
    <property type="match status" value="1"/>
</dbReference>
<reference evidence="2" key="1">
    <citation type="submission" date="2023-03" db="EMBL/GenBank/DDBJ databases">
        <title>Chromosome-scale reference genome and RAD-based genetic map of yellow starthistle (Centaurea solstitialis) reveal putative structural variation and QTLs associated with invader traits.</title>
        <authorList>
            <person name="Reatini B."/>
            <person name="Cang F.A."/>
            <person name="Jiang Q."/>
            <person name="Mckibben M.T.W."/>
            <person name="Barker M.S."/>
            <person name="Rieseberg L.H."/>
            <person name="Dlugosch K.M."/>
        </authorList>
    </citation>
    <scope>NUCLEOTIDE SEQUENCE</scope>
    <source>
        <strain evidence="2">CAN-66</strain>
        <tissue evidence="2">Leaf</tissue>
    </source>
</reference>
<organism evidence="2 3">
    <name type="scientific">Centaurea solstitialis</name>
    <name type="common">yellow star-thistle</name>
    <dbReference type="NCBI Taxonomy" id="347529"/>
    <lineage>
        <taxon>Eukaryota</taxon>
        <taxon>Viridiplantae</taxon>
        <taxon>Streptophyta</taxon>
        <taxon>Embryophyta</taxon>
        <taxon>Tracheophyta</taxon>
        <taxon>Spermatophyta</taxon>
        <taxon>Magnoliopsida</taxon>
        <taxon>eudicotyledons</taxon>
        <taxon>Gunneridae</taxon>
        <taxon>Pentapetalae</taxon>
        <taxon>asterids</taxon>
        <taxon>campanulids</taxon>
        <taxon>Asterales</taxon>
        <taxon>Asteraceae</taxon>
        <taxon>Carduoideae</taxon>
        <taxon>Cardueae</taxon>
        <taxon>Centaureinae</taxon>
        <taxon>Centaurea</taxon>
    </lineage>
</organism>
<dbReference type="SUPFAM" id="SSF56219">
    <property type="entry name" value="DNase I-like"/>
    <property type="match status" value="1"/>
</dbReference>
<name>A0AA38U857_9ASTR</name>
<dbReference type="Gene3D" id="3.60.10.10">
    <property type="entry name" value="Endonuclease/exonuclease/phosphatase"/>
    <property type="match status" value="1"/>
</dbReference>
<dbReference type="InterPro" id="IPR026960">
    <property type="entry name" value="RVT-Znf"/>
</dbReference>
<comment type="caution">
    <text evidence="2">The sequence shown here is derived from an EMBL/GenBank/DDBJ whole genome shotgun (WGS) entry which is preliminary data.</text>
</comment>
<keyword evidence="3" id="KW-1185">Reference proteome</keyword>
<dbReference type="PANTHER" id="PTHR33116:SF77">
    <property type="entry name" value="RNA-DIRECTED DNA POLYMERASE"/>
    <property type="match status" value="1"/>
</dbReference>
<dbReference type="CDD" id="cd01650">
    <property type="entry name" value="RT_nLTR_like"/>
    <property type="match status" value="1"/>
</dbReference>
<evidence type="ECO:0000259" key="1">
    <source>
        <dbReference type="PROSITE" id="PS50878"/>
    </source>
</evidence>
<dbReference type="InterPro" id="IPR000477">
    <property type="entry name" value="RT_dom"/>
</dbReference>
<gene>
    <name evidence="2" type="ORF">OSB04_000244</name>
</gene>